<proteinExistence type="predicted"/>
<reference evidence="2" key="1">
    <citation type="submission" date="2021-02" db="EMBL/GenBank/DDBJ databases">
        <authorList>
            <person name="Nowell W R."/>
        </authorList>
    </citation>
    <scope>NUCLEOTIDE SEQUENCE</scope>
</reference>
<gene>
    <name evidence="2" type="ORF">BYL167_LOCUS26804</name>
    <name evidence="3" type="ORF">GIL414_LOCUS30533</name>
</gene>
<evidence type="ECO:0000313" key="3">
    <source>
        <dbReference type="EMBL" id="CAF4409242.1"/>
    </source>
</evidence>
<dbReference type="Proteomes" id="UP000681720">
    <property type="component" value="Unassembled WGS sequence"/>
</dbReference>
<dbReference type="EMBL" id="CAJOBJ010058861">
    <property type="protein sequence ID" value="CAF4409242.1"/>
    <property type="molecule type" value="Genomic_DNA"/>
</dbReference>
<name>A0A8S2TDT0_9BILA</name>
<protein>
    <submittedName>
        <fullName evidence="2">Uncharacterized protein</fullName>
    </submittedName>
</protein>
<evidence type="ECO:0000256" key="1">
    <source>
        <dbReference type="SAM" id="MobiDB-lite"/>
    </source>
</evidence>
<evidence type="ECO:0000313" key="4">
    <source>
        <dbReference type="Proteomes" id="UP000681967"/>
    </source>
</evidence>
<organism evidence="2 4">
    <name type="scientific">Rotaria magnacalcarata</name>
    <dbReference type="NCBI Taxonomy" id="392030"/>
    <lineage>
        <taxon>Eukaryota</taxon>
        <taxon>Metazoa</taxon>
        <taxon>Spiralia</taxon>
        <taxon>Gnathifera</taxon>
        <taxon>Rotifera</taxon>
        <taxon>Eurotatoria</taxon>
        <taxon>Bdelloidea</taxon>
        <taxon>Philodinida</taxon>
        <taxon>Philodinidae</taxon>
        <taxon>Rotaria</taxon>
    </lineage>
</organism>
<accession>A0A8S2TDT0</accession>
<evidence type="ECO:0000313" key="2">
    <source>
        <dbReference type="EMBL" id="CAF4283784.1"/>
    </source>
</evidence>
<feature type="compositionally biased region" description="Polar residues" evidence="1">
    <location>
        <begin position="42"/>
        <end position="56"/>
    </location>
</feature>
<feature type="compositionally biased region" description="Low complexity" evidence="1">
    <location>
        <begin position="1"/>
        <end position="41"/>
    </location>
</feature>
<feature type="non-terminal residue" evidence="2">
    <location>
        <position position="56"/>
    </location>
</feature>
<dbReference type="Proteomes" id="UP000681967">
    <property type="component" value="Unassembled WGS sequence"/>
</dbReference>
<dbReference type="AlphaFoldDB" id="A0A8S2TDT0"/>
<comment type="caution">
    <text evidence="2">The sequence shown here is derived from an EMBL/GenBank/DDBJ whole genome shotgun (WGS) entry which is preliminary data.</text>
</comment>
<sequence length="56" mass="6305">MRPTRQPLSTATPSTSSTYLSSQSTPPQQQQQQQQQRNTSQNAKTRSQQDKPTNSK</sequence>
<feature type="region of interest" description="Disordered" evidence="1">
    <location>
        <begin position="1"/>
        <end position="56"/>
    </location>
</feature>
<dbReference type="EMBL" id="CAJOBH010032271">
    <property type="protein sequence ID" value="CAF4283784.1"/>
    <property type="molecule type" value="Genomic_DNA"/>
</dbReference>